<sequence>PKRSLTYQVYYNKYADRIPSVKCGIPSDWPLHSVLSGHAGSVNCVAFSPDGTRVVSGSFDNTLRLWDGVTGASIGDPMEGHTQNITCVALSPDGTRVVSGSFDKTLRLWDGVTGASIGDPMEGHTHYVRCVAFSPDGTRV</sequence>
<feature type="repeat" description="WD" evidence="3">
    <location>
        <begin position="78"/>
        <end position="110"/>
    </location>
</feature>
<dbReference type="Proteomes" id="UP000054097">
    <property type="component" value="Unassembled WGS sequence"/>
</dbReference>
<dbReference type="SMART" id="SM00320">
    <property type="entry name" value="WD40"/>
    <property type="match status" value="2"/>
</dbReference>
<reference evidence="5" key="2">
    <citation type="submission" date="2015-01" db="EMBL/GenBank/DDBJ databases">
        <title>Evolutionary Origins and Diversification of the Mycorrhizal Mutualists.</title>
        <authorList>
            <consortium name="DOE Joint Genome Institute"/>
            <consortium name="Mycorrhizal Genomics Consortium"/>
            <person name="Kohler A."/>
            <person name="Kuo A."/>
            <person name="Nagy L.G."/>
            <person name="Floudas D."/>
            <person name="Copeland A."/>
            <person name="Barry K.W."/>
            <person name="Cichocki N."/>
            <person name="Veneault-Fourrey C."/>
            <person name="LaButti K."/>
            <person name="Lindquist E.A."/>
            <person name="Lipzen A."/>
            <person name="Lundell T."/>
            <person name="Morin E."/>
            <person name="Murat C."/>
            <person name="Riley R."/>
            <person name="Ohm R."/>
            <person name="Sun H."/>
            <person name="Tunlid A."/>
            <person name="Henrissat B."/>
            <person name="Grigoriev I.V."/>
            <person name="Hibbett D.S."/>
            <person name="Martin F."/>
        </authorList>
    </citation>
    <scope>NUCLEOTIDE SEQUENCE [LARGE SCALE GENOMIC DNA]</scope>
    <source>
        <strain evidence="5">MAFF 305830</strain>
    </source>
</reference>
<dbReference type="PANTHER" id="PTHR19848">
    <property type="entry name" value="WD40 REPEAT PROTEIN"/>
    <property type="match status" value="1"/>
</dbReference>
<evidence type="ECO:0000256" key="2">
    <source>
        <dbReference type="ARBA" id="ARBA00022737"/>
    </source>
</evidence>
<gene>
    <name evidence="4" type="ORF">M408DRAFT_47414</name>
</gene>
<dbReference type="PROSITE" id="PS50082">
    <property type="entry name" value="WD_REPEATS_2"/>
    <property type="match status" value="2"/>
</dbReference>
<organism evidence="4 5">
    <name type="scientific">Serendipita vermifera MAFF 305830</name>
    <dbReference type="NCBI Taxonomy" id="933852"/>
    <lineage>
        <taxon>Eukaryota</taxon>
        <taxon>Fungi</taxon>
        <taxon>Dikarya</taxon>
        <taxon>Basidiomycota</taxon>
        <taxon>Agaricomycotina</taxon>
        <taxon>Agaricomycetes</taxon>
        <taxon>Sebacinales</taxon>
        <taxon>Serendipitaceae</taxon>
        <taxon>Serendipita</taxon>
    </lineage>
</organism>
<feature type="non-terminal residue" evidence="4">
    <location>
        <position position="140"/>
    </location>
</feature>
<dbReference type="PANTHER" id="PTHR19848:SF8">
    <property type="entry name" value="F-BOX AND WD REPEAT DOMAIN CONTAINING 7"/>
    <property type="match status" value="1"/>
</dbReference>
<protein>
    <submittedName>
        <fullName evidence="4">Uncharacterized protein</fullName>
    </submittedName>
</protein>
<evidence type="ECO:0000256" key="1">
    <source>
        <dbReference type="ARBA" id="ARBA00022574"/>
    </source>
</evidence>
<dbReference type="OrthoDB" id="6262491at2759"/>
<accession>A0A0C2X9E7</accession>
<keyword evidence="2" id="KW-0677">Repeat</keyword>
<feature type="non-terminal residue" evidence="4">
    <location>
        <position position="1"/>
    </location>
</feature>
<evidence type="ECO:0000313" key="4">
    <source>
        <dbReference type="EMBL" id="KIM25847.1"/>
    </source>
</evidence>
<dbReference type="InterPro" id="IPR015943">
    <property type="entry name" value="WD40/YVTN_repeat-like_dom_sf"/>
</dbReference>
<proteinExistence type="predicted"/>
<evidence type="ECO:0000313" key="5">
    <source>
        <dbReference type="Proteomes" id="UP000054097"/>
    </source>
</evidence>
<dbReference type="EMBL" id="KN824310">
    <property type="protein sequence ID" value="KIM25847.1"/>
    <property type="molecule type" value="Genomic_DNA"/>
</dbReference>
<dbReference type="Pfam" id="PF00400">
    <property type="entry name" value="WD40"/>
    <property type="match status" value="3"/>
</dbReference>
<dbReference type="Gene3D" id="2.130.10.10">
    <property type="entry name" value="YVTN repeat-like/Quinoprotein amine dehydrogenase"/>
    <property type="match status" value="1"/>
</dbReference>
<keyword evidence="5" id="KW-1185">Reference proteome</keyword>
<dbReference type="InterPro" id="IPR036322">
    <property type="entry name" value="WD40_repeat_dom_sf"/>
</dbReference>
<dbReference type="AlphaFoldDB" id="A0A0C2X9E7"/>
<dbReference type="STRING" id="933852.A0A0C2X9E7"/>
<dbReference type="HOGENOM" id="CLU_000288_57_30_1"/>
<reference evidence="4 5" key="1">
    <citation type="submission" date="2014-04" db="EMBL/GenBank/DDBJ databases">
        <authorList>
            <consortium name="DOE Joint Genome Institute"/>
            <person name="Kuo A."/>
            <person name="Zuccaro A."/>
            <person name="Kohler A."/>
            <person name="Nagy L.G."/>
            <person name="Floudas D."/>
            <person name="Copeland A."/>
            <person name="Barry K.W."/>
            <person name="Cichocki N."/>
            <person name="Veneault-Fourrey C."/>
            <person name="LaButti K."/>
            <person name="Lindquist E.A."/>
            <person name="Lipzen A."/>
            <person name="Lundell T."/>
            <person name="Morin E."/>
            <person name="Murat C."/>
            <person name="Sun H."/>
            <person name="Tunlid A."/>
            <person name="Henrissat B."/>
            <person name="Grigoriev I.V."/>
            <person name="Hibbett D.S."/>
            <person name="Martin F."/>
            <person name="Nordberg H.P."/>
            <person name="Cantor M.N."/>
            <person name="Hua S.X."/>
        </authorList>
    </citation>
    <scope>NUCLEOTIDE SEQUENCE [LARGE SCALE GENOMIC DNA]</scope>
    <source>
        <strain evidence="4 5">MAFF 305830</strain>
    </source>
</reference>
<dbReference type="InterPro" id="IPR001680">
    <property type="entry name" value="WD40_rpt"/>
</dbReference>
<dbReference type="PROSITE" id="PS50294">
    <property type="entry name" value="WD_REPEATS_REGION"/>
    <property type="match status" value="2"/>
</dbReference>
<feature type="repeat" description="WD" evidence="3">
    <location>
        <begin position="35"/>
        <end position="67"/>
    </location>
</feature>
<dbReference type="SUPFAM" id="SSF50978">
    <property type="entry name" value="WD40 repeat-like"/>
    <property type="match status" value="1"/>
</dbReference>
<evidence type="ECO:0000256" key="3">
    <source>
        <dbReference type="PROSITE-ProRule" id="PRU00221"/>
    </source>
</evidence>
<name>A0A0C2X9E7_SERVB</name>
<keyword evidence="1 3" id="KW-0853">WD repeat</keyword>